<accession>R7QMD6</accession>
<feature type="compositionally biased region" description="Pro residues" evidence="1">
    <location>
        <begin position="113"/>
        <end position="130"/>
    </location>
</feature>
<dbReference type="Gramene" id="CDF39264">
    <property type="protein sequence ID" value="CDF39264"/>
    <property type="gene ID" value="CHC_T00000190001"/>
</dbReference>
<protein>
    <submittedName>
        <fullName evidence="2">Uncharacterized protein</fullName>
    </submittedName>
</protein>
<feature type="region of interest" description="Disordered" evidence="1">
    <location>
        <begin position="188"/>
        <end position="252"/>
    </location>
</feature>
<dbReference type="KEGG" id="ccp:CHC_T00000190001"/>
<dbReference type="RefSeq" id="XP_005719175.1">
    <property type="nucleotide sequence ID" value="XM_005719118.1"/>
</dbReference>
<feature type="region of interest" description="Disordered" evidence="1">
    <location>
        <begin position="143"/>
        <end position="175"/>
    </location>
</feature>
<feature type="compositionally biased region" description="Polar residues" evidence="1">
    <location>
        <begin position="211"/>
        <end position="223"/>
    </location>
</feature>
<reference evidence="3" key="1">
    <citation type="journal article" date="2013" name="Proc. Natl. Acad. Sci. U.S.A.">
        <title>Genome structure and metabolic features in the red seaweed Chondrus crispus shed light on evolution of the Archaeplastida.</title>
        <authorList>
            <person name="Collen J."/>
            <person name="Porcel B."/>
            <person name="Carre W."/>
            <person name="Ball S.G."/>
            <person name="Chaparro C."/>
            <person name="Tonon T."/>
            <person name="Barbeyron T."/>
            <person name="Michel G."/>
            <person name="Noel B."/>
            <person name="Valentin K."/>
            <person name="Elias M."/>
            <person name="Artiguenave F."/>
            <person name="Arun A."/>
            <person name="Aury J.M."/>
            <person name="Barbosa-Neto J.F."/>
            <person name="Bothwell J.H."/>
            <person name="Bouget F.Y."/>
            <person name="Brillet L."/>
            <person name="Cabello-Hurtado F."/>
            <person name="Capella-Gutierrez S."/>
            <person name="Charrier B."/>
            <person name="Cladiere L."/>
            <person name="Cock J.M."/>
            <person name="Coelho S.M."/>
            <person name="Colleoni C."/>
            <person name="Czjzek M."/>
            <person name="Da Silva C."/>
            <person name="Delage L."/>
            <person name="Denoeud F."/>
            <person name="Deschamps P."/>
            <person name="Dittami S.M."/>
            <person name="Gabaldon T."/>
            <person name="Gachon C.M."/>
            <person name="Groisillier A."/>
            <person name="Herve C."/>
            <person name="Jabbari K."/>
            <person name="Katinka M."/>
            <person name="Kloareg B."/>
            <person name="Kowalczyk N."/>
            <person name="Labadie K."/>
            <person name="Leblanc C."/>
            <person name="Lopez P.J."/>
            <person name="McLachlan D.H."/>
            <person name="Meslet-Cladiere L."/>
            <person name="Moustafa A."/>
            <person name="Nehr Z."/>
            <person name="Nyvall Collen P."/>
            <person name="Panaud O."/>
            <person name="Partensky F."/>
            <person name="Poulain J."/>
            <person name="Rensing S.A."/>
            <person name="Rousvoal S."/>
            <person name="Samson G."/>
            <person name="Symeonidi A."/>
            <person name="Weissenbach J."/>
            <person name="Zambounis A."/>
            <person name="Wincker P."/>
            <person name="Boyen C."/>
        </authorList>
    </citation>
    <scope>NUCLEOTIDE SEQUENCE [LARGE SCALE GENOMIC DNA]</scope>
    <source>
        <strain evidence="3">cv. Stackhouse</strain>
    </source>
</reference>
<dbReference type="GeneID" id="17326892"/>
<name>R7QMD6_CHOCR</name>
<dbReference type="AlphaFoldDB" id="R7QMD6"/>
<gene>
    <name evidence="2" type="ORF">CHC_T00000190001</name>
</gene>
<organism evidence="2 3">
    <name type="scientific">Chondrus crispus</name>
    <name type="common">Carrageen Irish moss</name>
    <name type="synonym">Polymorpha crispa</name>
    <dbReference type="NCBI Taxonomy" id="2769"/>
    <lineage>
        <taxon>Eukaryota</taxon>
        <taxon>Rhodophyta</taxon>
        <taxon>Florideophyceae</taxon>
        <taxon>Rhodymeniophycidae</taxon>
        <taxon>Gigartinales</taxon>
        <taxon>Gigartinaceae</taxon>
        <taxon>Chondrus</taxon>
    </lineage>
</organism>
<evidence type="ECO:0000313" key="3">
    <source>
        <dbReference type="Proteomes" id="UP000012073"/>
    </source>
</evidence>
<dbReference type="EMBL" id="HG002015">
    <property type="protein sequence ID" value="CDF39264.1"/>
    <property type="molecule type" value="Genomic_DNA"/>
</dbReference>
<evidence type="ECO:0000313" key="2">
    <source>
        <dbReference type="EMBL" id="CDF39264.1"/>
    </source>
</evidence>
<feature type="region of interest" description="Disordered" evidence="1">
    <location>
        <begin position="94"/>
        <end position="130"/>
    </location>
</feature>
<proteinExistence type="predicted"/>
<evidence type="ECO:0000256" key="1">
    <source>
        <dbReference type="SAM" id="MobiDB-lite"/>
    </source>
</evidence>
<keyword evidence="3" id="KW-1185">Reference proteome</keyword>
<dbReference type="Proteomes" id="UP000012073">
    <property type="component" value="Unassembled WGS sequence"/>
</dbReference>
<sequence>MFLQARTIQPTTRRPAFSPVSSLLAPHCWSSLLSRSDRPIPHGKRPRFPDVPCLNLFNLHTEVRSKHTFTPSVCNALTLRRSKHTFTAERERVEHHAHVGTQRHGGSQAFHTPSPPDVDAPPTAPHPPHPALLITPYAPSYAHPLPKLRPQCRTPPPSHRPRRLQPRTWKPGSAQAHAGLLRAARYATFPPPCAPSSRASATTQTRRERPQTSTWTRPASPRTSMPKKPPSPINPPKTASCTNRAPCGNAFS</sequence>